<dbReference type="AlphaFoldDB" id="M4SZS6"/>
<dbReference type="SUPFAM" id="SSF58087">
    <property type="entry name" value="Variant surface glycoprotein (N-terminal domain)"/>
    <property type="match status" value="1"/>
</dbReference>
<evidence type="ECO:0000256" key="3">
    <source>
        <dbReference type="ARBA" id="ARBA00022475"/>
    </source>
</evidence>
<evidence type="ECO:0000256" key="6">
    <source>
        <dbReference type="ARBA" id="ARBA00023180"/>
    </source>
</evidence>
<proteinExistence type="predicted"/>
<evidence type="ECO:0000256" key="2">
    <source>
        <dbReference type="ARBA" id="ARBA00004609"/>
    </source>
</evidence>
<dbReference type="VEuPathDB" id="TriTrypDB:Tb427_000839700"/>
<keyword evidence="4" id="KW-0336">GPI-anchor</keyword>
<keyword evidence="6" id="KW-0325">Glycoprotein</keyword>
<evidence type="ECO:0000256" key="4">
    <source>
        <dbReference type="ARBA" id="ARBA00022622"/>
    </source>
</evidence>
<evidence type="ECO:0000256" key="7">
    <source>
        <dbReference type="ARBA" id="ARBA00023288"/>
    </source>
</evidence>
<dbReference type="GO" id="GO:0098552">
    <property type="term" value="C:side of membrane"/>
    <property type="evidence" value="ECO:0007669"/>
    <property type="project" value="UniProtKB-KW"/>
</dbReference>
<keyword evidence="7" id="KW-0449">Lipoprotein</keyword>
<reference evidence="9" key="1">
    <citation type="submission" date="2013-02" db="EMBL/GenBank/DDBJ databases">
        <authorList>
            <person name="Cross G.A.M."/>
            <person name="Kim H.-S."/>
            <person name="Wickstead B."/>
        </authorList>
    </citation>
    <scope>NUCLEOTIDE SEQUENCE</scope>
    <source>
        <strain evidence="9">Lister 427</strain>
    </source>
</reference>
<evidence type="ECO:0000256" key="5">
    <source>
        <dbReference type="ARBA" id="ARBA00023136"/>
    </source>
</evidence>
<dbReference type="VEuPathDB" id="TriTrypDB:Tb927.11.18850"/>
<evidence type="ECO:0000313" key="9">
    <source>
        <dbReference type="EMBL" id="AGH60881.1"/>
    </source>
</evidence>
<protein>
    <submittedName>
        <fullName evidence="9">Variant surface glycoprotein 25</fullName>
    </submittedName>
</protein>
<dbReference type="EMBL" id="KC613450">
    <property type="protein sequence ID" value="AGH60881.1"/>
    <property type="molecule type" value="Genomic_DNA"/>
</dbReference>
<dbReference type="GO" id="GO:0005886">
    <property type="term" value="C:plasma membrane"/>
    <property type="evidence" value="ECO:0007669"/>
    <property type="project" value="UniProtKB-SubCell"/>
</dbReference>
<organism evidence="9">
    <name type="scientific">Trypanosoma brucei</name>
    <dbReference type="NCBI Taxonomy" id="5691"/>
    <lineage>
        <taxon>Eukaryota</taxon>
        <taxon>Discoba</taxon>
        <taxon>Euglenozoa</taxon>
        <taxon>Kinetoplastea</taxon>
        <taxon>Metakinetoplastina</taxon>
        <taxon>Trypanosomatida</taxon>
        <taxon>Trypanosomatidae</taxon>
        <taxon>Trypanosoma</taxon>
    </lineage>
</organism>
<name>M4SZS6_9TRYP</name>
<evidence type="ECO:0000256" key="1">
    <source>
        <dbReference type="ARBA" id="ARBA00002523"/>
    </source>
</evidence>
<keyword evidence="3" id="KW-1003">Cell membrane</keyword>
<keyword evidence="5" id="KW-0472">Membrane</keyword>
<comment type="subcellular location">
    <subcellularLocation>
        <location evidence="2">Cell membrane</location>
        <topology evidence="2">Lipid-anchor</topology>
        <topology evidence="2">GPI-anchor</topology>
    </subcellularLocation>
</comment>
<accession>M4SZS6</accession>
<evidence type="ECO:0000256" key="8">
    <source>
        <dbReference type="SAM" id="MobiDB-lite"/>
    </source>
</evidence>
<sequence length="503" mass="53758">MRRQGFNSTYKWTKCMLIAVAATSIRLQRVRTEAPKGTAAAAVNNVCGEIVYLQQLKTKFTGQISGALSHADKLAKDAAKLSLAAQQALGGPKALGYTILATIAEKRARTATKAVNERYDAVQKLIDKLATREGQLKAARRIHKQGSVEKTRAEGGADGDNTFGVSTYKCTITTAEATEDYGACKTLESNPGAISKAFEELTTEENLKTIKDGYFARRQMTLIALTKGTESSATTETAAKNCAESGGDDNSKSNAIGATLRIAADSMENPEETGLYANKENKHCEAENPDKTMDIVTGKGLAYQICKTGAKEVPKTPSVFDSTVTSLSQDPDVQAIVTQLNDKGKASEIKPANQAETLKALKTIYGTGATDLEDKYITPINNHEIVYKAGGDDAKKSISAIVDAGETPTAIAYFYAELAKKSLNKEPVKTDSKPESRKEQDEEKCKDKPQGECKDEDGCVFKGGKCVAKATTATGTDGKPTNTTGSNSFVINKAPLLLAVLLF</sequence>
<dbReference type="InterPro" id="IPR027446">
    <property type="entry name" value="VSG_C_dom_sf"/>
</dbReference>
<comment type="function">
    <text evidence="1">VSG forms a coat on the surface of the parasite. The trypanosome evades the immune response of the host by expressing a series of antigenically distinct VSGs from an estimated 1000 VSG genes.</text>
</comment>
<dbReference type="SUPFAM" id="SSF118251">
    <property type="entry name" value="Variant surface glycoprotein MITAT 1.2, VSG 221, C-terminal domain"/>
    <property type="match status" value="1"/>
</dbReference>
<reference evidence="9" key="2">
    <citation type="journal article" date="2014" name="Mol. Biochem. Parasitol.">
        <title>Capturing the variant surface glycoprotein repertoire (the VSGnome) of Trypanosoma brucei Lister 427.</title>
        <authorList>
            <person name="Cross G.A."/>
            <person name="Kim H.S."/>
            <person name="Wickstead B."/>
        </authorList>
    </citation>
    <scope>NUCLEOTIDE SEQUENCE</scope>
    <source>
        <strain evidence="9">Lister 427</strain>
    </source>
</reference>
<dbReference type="VEuPathDB" id="TriTrypDB:Tb1125.Tb11.v5.0978"/>
<feature type="region of interest" description="Disordered" evidence="8">
    <location>
        <begin position="425"/>
        <end position="453"/>
    </location>
</feature>
<dbReference type="Gene3D" id="1.10.470.10">
    <property type="entry name" value="Variant Surface Glycoprotein, subunit A, domain 2"/>
    <property type="match status" value="1"/>
</dbReference>